<feature type="transmembrane region" description="Helical" evidence="1">
    <location>
        <begin position="182"/>
        <end position="203"/>
    </location>
</feature>
<feature type="transmembrane region" description="Helical" evidence="1">
    <location>
        <begin position="20"/>
        <end position="40"/>
    </location>
</feature>
<evidence type="ECO:0008006" key="4">
    <source>
        <dbReference type="Google" id="ProtNLM"/>
    </source>
</evidence>
<feature type="transmembrane region" description="Helical" evidence="1">
    <location>
        <begin position="114"/>
        <end position="135"/>
    </location>
</feature>
<reference evidence="2 3" key="1">
    <citation type="submission" date="2021-06" db="EMBL/GenBank/DDBJ databases">
        <title>Bacillus sp. RD4P76, an endophyte from a halophyte.</title>
        <authorList>
            <person name="Sun J.-Q."/>
        </authorList>
    </citation>
    <scope>NUCLEOTIDE SEQUENCE [LARGE SCALE GENOMIC DNA]</scope>
    <source>
        <strain evidence="2 3">CGMCC 1.15917</strain>
    </source>
</reference>
<dbReference type="PANTHER" id="PTHR39177:SF1">
    <property type="entry name" value="ABC TRANSPORTER PERMEASE YTRC-RELATED"/>
    <property type="match status" value="1"/>
</dbReference>
<dbReference type="Pfam" id="PF12679">
    <property type="entry name" value="ABC2_membrane_2"/>
    <property type="match status" value="1"/>
</dbReference>
<proteinExistence type="predicted"/>
<feature type="transmembrane region" description="Helical" evidence="1">
    <location>
        <begin position="275"/>
        <end position="296"/>
    </location>
</feature>
<dbReference type="RefSeq" id="WP_217069609.1">
    <property type="nucleotide sequence ID" value="NZ_JAHQCS010000185.1"/>
</dbReference>
<keyword evidence="3" id="KW-1185">Reference proteome</keyword>
<protein>
    <recommendedName>
        <fullName evidence="4">ABC transporter permease</fullName>
    </recommendedName>
</protein>
<dbReference type="InterPro" id="IPR053046">
    <property type="entry name" value="ABC-5_transporter"/>
</dbReference>
<gene>
    <name evidence="2" type="ORF">KS419_23855</name>
</gene>
<accession>A0ABS6JM82</accession>
<keyword evidence="1" id="KW-1133">Transmembrane helix</keyword>
<dbReference type="PANTHER" id="PTHR39177">
    <property type="entry name" value="ABC TRANSPORTER PERMEASE YTRC-RELATED"/>
    <property type="match status" value="1"/>
</dbReference>
<feature type="transmembrane region" description="Helical" evidence="1">
    <location>
        <begin position="155"/>
        <end position="175"/>
    </location>
</feature>
<evidence type="ECO:0000313" key="3">
    <source>
        <dbReference type="Proteomes" id="UP000784880"/>
    </source>
</evidence>
<feature type="transmembrane region" description="Helical" evidence="1">
    <location>
        <begin position="60"/>
        <end position="87"/>
    </location>
</feature>
<organism evidence="2 3">
    <name type="scientific">Evansella tamaricis</name>
    <dbReference type="NCBI Taxonomy" id="2069301"/>
    <lineage>
        <taxon>Bacteria</taxon>
        <taxon>Bacillati</taxon>
        <taxon>Bacillota</taxon>
        <taxon>Bacilli</taxon>
        <taxon>Bacillales</taxon>
        <taxon>Bacillaceae</taxon>
        <taxon>Evansella</taxon>
    </lineage>
</organism>
<keyword evidence="1" id="KW-0472">Membrane</keyword>
<name>A0ABS6JM82_9BACI</name>
<keyword evidence="1" id="KW-0812">Transmembrane</keyword>
<evidence type="ECO:0000313" key="2">
    <source>
        <dbReference type="EMBL" id="MBU9714784.1"/>
    </source>
</evidence>
<feature type="transmembrane region" description="Helical" evidence="1">
    <location>
        <begin position="302"/>
        <end position="322"/>
    </location>
</feature>
<feature type="transmembrane region" description="Helical" evidence="1">
    <location>
        <begin position="237"/>
        <end position="255"/>
    </location>
</feature>
<comment type="caution">
    <text evidence="2">The sequence shown here is derived from an EMBL/GenBank/DDBJ whole genome shotgun (WGS) entry which is preliminary data.</text>
</comment>
<dbReference type="EMBL" id="JAHQCS010000185">
    <property type="protein sequence ID" value="MBU9714784.1"/>
    <property type="molecule type" value="Genomic_DNA"/>
</dbReference>
<evidence type="ECO:0000256" key="1">
    <source>
        <dbReference type="SAM" id="Phobius"/>
    </source>
</evidence>
<dbReference type="Proteomes" id="UP000784880">
    <property type="component" value="Unassembled WGS sequence"/>
</dbReference>
<sequence length="336" mass="39582">MFHKALWYQNFKQTRMIVGILLVLFILYLPFFIMLSIGSWQEQVEHFSQFPDSEFTLYEYEVYNIFSVGIFPFLVVIGIIFFAGLLIGVERNTRRMDFTFSLPFSRREIFMAKWLYGILVIFVFHLINFSIAYVILWQSEFNYALSFVNLTEIYFAPIFVFLLFFSFAMFIGTIAGEMITQVALTFIFSIFPVGVFFLLHGFLELHLNTHFLYIPEWVGKVTLFFYLFEITSQPINLFFPISGIILFTVLSLILYERNNIEHNGEFLIFKVLHPIFLIGITICFSLLGGIIVSSLAPWNAEMLRIISYWFGFTVFLVFSYLISRRLLRMNLTIKNK</sequence>